<dbReference type="Pfam" id="PF08704">
    <property type="entry name" value="GCD14"/>
    <property type="match status" value="3"/>
</dbReference>
<protein>
    <recommendedName>
        <fullName evidence="3">tRNA (adenine(58)-N(1))-methyltransferase catalytic subunit TRM61</fullName>
        <ecNumber evidence="2">2.1.1.220</ecNumber>
    </recommendedName>
    <alternativeName>
        <fullName evidence="9">tRNA(m1A58)-methyltransferase subunit TRM61</fullName>
    </alternativeName>
</protein>
<evidence type="ECO:0000259" key="11">
    <source>
        <dbReference type="Pfam" id="PF08704"/>
    </source>
</evidence>
<evidence type="ECO:0000256" key="7">
    <source>
        <dbReference type="ARBA" id="ARBA00022694"/>
    </source>
</evidence>
<dbReference type="AlphaFoldDB" id="A0A9P4I8I6"/>
<keyword evidence="4 12" id="KW-0489">Methyltransferase</keyword>
<dbReference type="OrthoDB" id="1925287at2759"/>
<dbReference type="Gene3D" id="3.40.50.150">
    <property type="entry name" value="Vaccinia Virus protein VP39"/>
    <property type="match status" value="1"/>
</dbReference>
<evidence type="ECO:0000256" key="1">
    <source>
        <dbReference type="ARBA" id="ARBA00004123"/>
    </source>
</evidence>
<dbReference type="GO" id="GO:0030488">
    <property type="term" value="P:tRNA methylation"/>
    <property type="evidence" value="ECO:0007669"/>
    <property type="project" value="InterPro"/>
</dbReference>
<evidence type="ECO:0000256" key="8">
    <source>
        <dbReference type="ARBA" id="ARBA00023242"/>
    </source>
</evidence>
<evidence type="ECO:0000256" key="5">
    <source>
        <dbReference type="ARBA" id="ARBA00022679"/>
    </source>
</evidence>
<evidence type="ECO:0000313" key="12">
    <source>
        <dbReference type="EMBL" id="KAF2095939.1"/>
    </source>
</evidence>
<proteinExistence type="predicted"/>
<evidence type="ECO:0000313" key="13">
    <source>
        <dbReference type="Proteomes" id="UP000799772"/>
    </source>
</evidence>
<dbReference type="SUPFAM" id="SSF53335">
    <property type="entry name" value="S-adenosyl-L-methionine-dependent methyltransferases"/>
    <property type="match status" value="1"/>
</dbReference>
<evidence type="ECO:0000256" key="9">
    <source>
        <dbReference type="ARBA" id="ARBA00033309"/>
    </source>
</evidence>
<feature type="non-terminal residue" evidence="12">
    <location>
        <position position="1"/>
    </location>
</feature>
<feature type="compositionally biased region" description="Basic residues" evidence="10">
    <location>
        <begin position="71"/>
        <end position="80"/>
    </location>
</feature>
<evidence type="ECO:0000256" key="3">
    <source>
        <dbReference type="ARBA" id="ARBA00015963"/>
    </source>
</evidence>
<dbReference type="PROSITE" id="PS51620">
    <property type="entry name" value="SAM_TRM61"/>
    <property type="match status" value="1"/>
</dbReference>
<dbReference type="PANTHER" id="PTHR12133:SF2">
    <property type="entry name" value="TRNA (ADENINE(58)-N(1))-METHYLTRANSFERASE CATALYTIC SUBUNIT TRMT61A"/>
    <property type="match status" value="1"/>
</dbReference>
<evidence type="ECO:0000256" key="6">
    <source>
        <dbReference type="ARBA" id="ARBA00022691"/>
    </source>
</evidence>
<dbReference type="GO" id="GO:0005634">
    <property type="term" value="C:nucleus"/>
    <property type="evidence" value="ECO:0007669"/>
    <property type="project" value="UniProtKB-SubCell"/>
</dbReference>
<dbReference type="GO" id="GO:0031515">
    <property type="term" value="C:tRNA (m1A) methyltransferase complex"/>
    <property type="evidence" value="ECO:0007669"/>
    <property type="project" value="InterPro"/>
</dbReference>
<feature type="domain" description="tRNA (adenine(58)-N(1))-methyltransferase catalytic subunit TRM61 C-terminal" evidence="11">
    <location>
        <begin position="317"/>
        <end position="467"/>
    </location>
</feature>
<dbReference type="GO" id="GO:0160107">
    <property type="term" value="F:tRNA (adenine(58)-N1)-methyltransferase activity"/>
    <property type="evidence" value="ECO:0007669"/>
    <property type="project" value="UniProtKB-EC"/>
</dbReference>
<feature type="region of interest" description="Disordered" evidence="10">
    <location>
        <begin position="66"/>
        <end position="103"/>
    </location>
</feature>
<gene>
    <name evidence="12" type="ORF">NA57DRAFT_27387</name>
</gene>
<evidence type="ECO:0000256" key="10">
    <source>
        <dbReference type="SAM" id="MobiDB-lite"/>
    </source>
</evidence>
<keyword evidence="7" id="KW-0819">tRNA processing</keyword>
<keyword evidence="5" id="KW-0808">Transferase</keyword>
<dbReference type="Proteomes" id="UP000799772">
    <property type="component" value="Unassembled WGS sequence"/>
</dbReference>
<evidence type="ECO:0000256" key="2">
    <source>
        <dbReference type="ARBA" id="ARBA00012796"/>
    </source>
</evidence>
<feature type="domain" description="tRNA (adenine(58)-N(1))-methyltransferase catalytic subunit TRM61 C-terminal" evidence="11">
    <location>
        <begin position="115"/>
        <end position="176"/>
    </location>
</feature>
<feature type="region of interest" description="Disordered" evidence="10">
    <location>
        <begin position="275"/>
        <end position="311"/>
    </location>
</feature>
<feature type="compositionally biased region" description="Polar residues" evidence="10">
    <location>
        <begin position="293"/>
        <end position="308"/>
    </location>
</feature>
<keyword evidence="8" id="KW-0539">Nucleus</keyword>
<organism evidence="12 13">
    <name type="scientific">Rhizodiscina lignyota</name>
    <dbReference type="NCBI Taxonomy" id="1504668"/>
    <lineage>
        <taxon>Eukaryota</taxon>
        <taxon>Fungi</taxon>
        <taxon>Dikarya</taxon>
        <taxon>Ascomycota</taxon>
        <taxon>Pezizomycotina</taxon>
        <taxon>Dothideomycetes</taxon>
        <taxon>Pleosporomycetidae</taxon>
        <taxon>Aulographales</taxon>
        <taxon>Rhizodiscinaceae</taxon>
        <taxon>Rhizodiscina</taxon>
    </lineage>
</organism>
<accession>A0A9P4I8I6</accession>
<dbReference type="EC" id="2.1.1.220" evidence="2"/>
<dbReference type="Gene3D" id="3.10.330.20">
    <property type="match status" value="1"/>
</dbReference>
<feature type="domain" description="tRNA (adenine(58)-N(1))-methyltransferase catalytic subunit TRM61 C-terminal" evidence="11">
    <location>
        <begin position="200"/>
        <end position="278"/>
    </location>
</feature>
<reference evidence="12" key="1">
    <citation type="journal article" date="2020" name="Stud. Mycol.">
        <title>101 Dothideomycetes genomes: a test case for predicting lifestyles and emergence of pathogens.</title>
        <authorList>
            <person name="Haridas S."/>
            <person name="Albert R."/>
            <person name="Binder M."/>
            <person name="Bloem J."/>
            <person name="Labutti K."/>
            <person name="Salamov A."/>
            <person name="Andreopoulos B."/>
            <person name="Baker S."/>
            <person name="Barry K."/>
            <person name="Bills G."/>
            <person name="Bluhm B."/>
            <person name="Cannon C."/>
            <person name="Castanera R."/>
            <person name="Culley D."/>
            <person name="Daum C."/>
            <person name="Ezra D."/>
            <person name="Gonzalez J."/>
            <person name="Henrissat B."/>
            <person name="Kuo A."/>
            <person name="Liang C."/>
            <person name="Lipzen A."/>
            <person name="Lutzoni F."/>
            <person name="Magnuson J."/>
            <person name="Mondo S."/>
            <person name="Nolan M."/>
            <person name="Ohm R."/>
            <person name="Pangilinan J."/>
            <person name="Park H.-J."/>
            <person name="Ramirez L."/>
            <person name="Alfaro M."/>
            <person name="Sun H."/>
            <person name="Tritt A."/>
            <person name="Yoshinaga Y."/>
            <person name="Zwiers L.-H."/>
            <person name="Turgeon B."/>
            <person name="Goodwin S."/>
            <person name="Spatafora J."/>
            <person name="Crous P."/>
            <person name="Grigoriev I."/>
        </authorList>
    </citation>
    <scope>NUCLEOTIDE SEQUENCE</scope>
    <source>
        <strain evidence="12">CBS 133067</strain>
    </source>
</reference>
<sequence length="483" mass="53703">SPFLHPPTLTTSGSLALLHLRRDLITPTILSSDKDAICNTRFGNYPHSTLLGLPWGSQVLASKLLQDRQRQKNKKSKKRKRDDAEDGDQDNGRDTQGQDEEDDDGLVILGAAASGFTHILPPTPELWTQSLPHRTQVVYTPDYSYILQRLRARPGSVVIEAGAGSGSFTHAACRAVFNGYPGANGDETNGSGPTKERRKLGKVHSFEYHEPRANQLREELGVHGLENIVQVTHRDVYENGFNITSADDDAQTSIKSPEATAIFLDLPAPWLALRHLTRTPPPSSSTPSNSTPQVQADSQPDPQASSKPFVSPLSPVHSVHICTFSPCIEQVQRTVSTLRDLGWTDIDMVELAHRRIDVRRERVGYAEEGERHANPTAATVEEAVERLRNTKAAETATRTRLKDAEASGMIQRGQKGGGKEGVRTAKERRMAEMQEEREKRKAWKEGRLVSRTEGELKGHTSYLVFAVLPVQWDEEKEERARKR</sequence>
<keyword evidence="6" id="KW-0949">S-adenosyl-L-methionine</keyword>
<dbReference type="InterPro" id="IPR014816">
    <property type="entry name" value="tRNA_MeTrfase_Gcd14"/>
</dbReference>
<name>A0A9P4I8I6_9PEZI</name>
<comment type="subcellular location">
    <subcellularLocation>
        <location evidence="1">Nucleus</location>
    </subcellularLocation>
</comment>
<keyword evidence="13" id="KW-1185">Reference proteome</keyword>
<dbReference type="InterPro" id="IPR029063">
    <property type="entry name" value="SAM-dependent_MTases_sf"/>
</dbReference>
<comment type="caution">
    <text evidence="12">The sequence shown here is derived from an EMBL/GenBank/DDBJ whole genome shotgun (WGS) entry which is preliminary data.</text>
</comment>
<dbReference type="InterPro" id="IPR049470">
    <property type="entry name" value="TRM61_C"/>
</dbReference>
<feature type="region of interest" description="Disordered" evidence="10">
    <location>
        <begin position="392"/>
        <end position="425"/>
    </location>
</feature>
<evidence type="ECO:0000256" key="4">
    <source>
        <dbReference type="ARBA" id="ARBA00022603"/>
    </source>
</evidence>
<dbReference type="PANTHER" id="PTHR12133">
    <property type="entry name" value="TRNA (ADENINE(58)-N(1))-METHYLTRANSFERASE"/>
    <property type="match status" value="1"/>
</dbReference>
<feature type="non-terminal residue" evidence="12">
    <location>
        <position position="483"/>
    </location>
</feature>
<dbReference type="EMBL" id="ML978130">
    <property type="protein sequence ID" value="KAF2095939.1"/>
    <property type="molecule type" value="Genomic_DNA"/>
</dbReference>